<proteinExistence type="predicted"/>
<dbReference type="EMBL" id="CP042436">
    <property type="protein sequence ID" value="QEC62651.1"/>
    <property type="molecule type" value="Genomic_DNA"/>
</dbReference>
<evidence type="ECO:0000256" key="1">
    <source>
        <dbReference type="ARBA" id="ARBA00022485"/>
    </source>
</evidence>
<keyword evidence="4" id="KW-0411">Iron-sulfur</keyword>
<evidence type="ECO:0000256" key="3">
    <source>
        <dbReference type="ARBA" id="ARBA00023004"/>
    </source>
</evidence>
<reference evidence="6 7" key="1">
    <citation type="journal article" date="2017" name="Curr. Microbiol.">
        <title>Mucilaginibacter ginsenosidivorans sp. nov., Isolated from Soil of Ginseng Field.</title>
        <authorList>
            <person name="Kim M.M."/>
            <person name="Siddiqi M.Z."/>
            <person name="Im W.T."/>
        </authorList>
    </citation>
    <scope>NUCLEOTIDE SEQUENCE [LARGE SCALE GENOMIC DNA]</scope>
    <source>
        <strain evidence="6 7">Gsoil 3017</strain>
    </source>
</reference>
<dbReference type="PROSITE" id="PS00198">
    <property type="entry name" value="4FE4S_FER_1"/>
    <property type="match status" value="1"/>
</dbReference>
<sequence>MEQENSPRRDFLLAGLAAAGGLLAACTPSKDKDPFEAGAVETARASGKKVKLLSVDGEVIEVDEAFLKPVPHLPPVSNSEARLGIPGKKFVMVIDLSRCKNLKKCQSACNHAHQLNPGENWIKVEPMQDAGNTAPFWEPTTCMHCDDPPCVKVCPVDATFKRQDGIVLIDSDRCIGCRFCMAACPYSTRVFNWGEPDLPAEVASQPYSAETSIPQKKGTVGKCDFCADMTREGMLPHCVSACPNGVFAFGDMNEDSVTNGAETFRFSELIRDKAGYRLMEDLGTKPSVYYLPPVNRNFPFQSGLENDKQPS</sequence>
<dbReference type="PROSITE" id="PS51318">
    <property type="entry name" value="TAT"/>
    <property type="match status" value="1"/>
</dbReference>
<dbReference type="InterPro" id="IPR017900">
    <property type="entry name" value="4Fe4S_Fe_S_CS"/>
</dbReference>
<dbReference type="PANTHER" id="PTHR43177:SF3">
    <property type="entry name" value="PROTEIN NRFC HOMOLOG"/>
    <property type="match status" value="1"/>
</dbReference>
<accession>A0A5B8UWD4</accession>
<dbReference type="PANTHER" id="PTHR43177">
    <property type="entry name" value="PROTEIN NRFC"/>
    <property type="match status" value="1"/>
</dbReference>
<dbReference type="PROSITE" id="PS51379">
    <property type="entry name" value="4FE4S_FER_2"/>
    <property type="match status" value="2"/>
</dbReference>
<evidence type="ECO:0000259" key="5">
    <source>
        <dbReference type="PROSITE" id="PS51379"/>
    </source>
</evidence>
<name>A0A5B8UWD4_9SPHI</name>
<feature type="domain" description="4Fe-4S ferredoxin-type" evidence="5">
    <location>
        <begin position="165"/>
        <end position="194"/>
    </location>
</feature>
<evidence type="ECO:0000256" key="4">
    <source>
        <dbReference type="ARBA" id="ARBA00023014"/>
    </source>
</evidence>
<keyword evidence="7" id="KW-1185">Reference proteome</keyword>
<evidence type="ECO:0000313" key="6">
    <source>
        <dbReference type="EMBL" id="QEC62651.1"/>
    </source>
</evidence>
<dbReference type="SUPFAM" id="SSF54862">
    <property type="entry name" value="4Fe-4S ferredoxins"/>
    <property type="match status" value="1"/>
</dbReference>
<organism evidence="6 7">
    <name type="scientific">Mucilaginibacter ginsenosidivorans</name>
    <dbReference type="NCBI Taxonomy" id="398053"/>
    <lineage>
        <taxon>Bacteria</taxon>
        <taxon>Pseudomonadati</taxon>
        <taxon>Bacteroidota</taxon>
        <taxon>Sphingobacteriia</taxon>
        <taxon>Sphingobacteriales</taxon>
        <taxon>Sphingobacteriaceae</taxon>
        <taxon>Mucilaginibacter</taxon>
    </lineage>
</organism>
<feature type="domain" description="4Fe-4S ferredoxin-type" evidence="5">
    <location>
        <begin position="133"/>
        <end position="164"/>
    </location>
</feature>
<keyword evidence="1" id="KW-0004">4Fe-4S</keyword>
<dbReference type="GO" id="GO:0046872">
    <property type="term" value="F:metal ion binding"/>
    <property type="evidence" value="ECO:0007669"/>
    <property type="project" value="UniProtKB-KW"/>
</dbReference>
<protein>
    <submittedName>
        <fullName evidence="6">4Fe-4S dicluster domain-containing protein</fullName>
    </submittedName>
</protein>
<evidence type="ECO:0000256" key="2">
    <source>
        <dbReference type="ARBA" id="ARBA00022723"/>
    </source>
</evidence>
<gene>
    <name evidence="6" type="ORF">FRZ54_08640</name>
</gene>
<dbReference type="Proteomes" id="UP000321479">
    <property type="component" value="Chromosome"/>
</dbReference>
<dbReference type="InterPro" id="IPR050954">
    <property type="entry name" value="ET_IronSulfur_Cluster-Binding"/>
</dbReference>
<dbReference type="InterPro" id="IPR006311">
    <property type="entry name" value="TAT_signal"/>
</dbReference>
<dbReference type="CDD" id="cd10551">
    <property type="entry name" value="PsrB"/>
    <property type="match status" value="1"/>
</dbReference>
<dbReference type="RefSeq" id="WP_147031228.1">
    <property type="nucleotide sequence ID" value="NZ_CP042436.1"/>
</dbReference>
<dbReference type="KEGG" id="mgin:FRZ54_08640"/>
<keyword evidence="2" id="KW-0479">Metal-binding</keyword>
<dbReference type="OrthoDB" id="9779457at2"/>
<keyword evidence="3" id="KW-0408">Iron</keyword>
<dbReference type="AlphaFoldDB" id="A0A5B8UWD4"/>
<dbReference type="Gene3D" id="3.30.70.20">
    <property type="match status" value="2"/>
</dbReference>
<evidence type="ECO:0000313" key="7">
    <source>
        <dbReference type="Proteomes" id="UP000321479"/>
    </source>
</evidence>
<dbReference type="Pfam" id="PF13247">
    <property type="entry name" value="Fer4_11"/>
    <property type="match status" value="2"/>
</dbReference>
<dbReference type="GO" id="GO:0051539">
    <property type="term" value="F:4 iron, 4 sulfur cluster binding"/>
    <property type="evidence" value="ECO:0007669"/>
    <property type="project" value="UniProtKB-KW"/>
</dbReference>
<dbReference type="InterPro" id="IPR017896">
    <property type="entry name" value="4Fe4S_Fe-S-bd"/>
</dbReference>